<reference evidence="5" key="1">
    <citation type="submission" date="2023-07" db="EMBL/GenBank/DDBJ databases">
        <title>Gilvimarinus algae sp. nov., isolated from the surface of Kelp.</title>
        <authorList>
            <person name="Sun Y.Y."/>
            <person name="Gong Y."/>
            <person name="Du Z.J."/>
        </authorList>
    </citation>
    <scope>NUCLEOTIDE SEQUENCE</scope>
    <source>
        <strain evidence="5">SDUM040014</strain>
    </source>
</reference>
<dbReference type="InterPro" id="IPR018060">
    <property type="entry name" value="HTH_AraC"/>
</dbReference>
<dbReference type="PROSITE" id="PS00041">
    <property type="entry name" value="HTH_ARAC_FAMILY_1"/>
    <property type="match status" value="1"/>
</dbReference>
<evidence type="ECO:0000259" key="4">
    <source>
        <dbReference type="PROSITE" id="PS01124"/>
    </source>
</evidence>
<evidence type="ECO:0000256" key="2">
    <source>
        <dbReference type="ARBA" id="ARBA00023125"/>
    </source>
</evidence>
<dbReference type="Pfam" id="PF01965">
    <property type="entry name" value="DJ-1_PfpI"/>
    <property type="match status" value="1"/>
</dbReference>
<keyword evidence="6" id="KW-1185">Reference proteome</keyword>
<dbReference type="EMBL" id="JAULRT010000032">
    <property type="protein sequence ID" value="MDO3381139.1"/>
    <property type="molecule type" value="Genomic_DNA"/>
</dbReference>
<dbReference type="Gene3D" id="1.10.10.60">
    <property type="entry name" value="Homeodomain-like"/>
    <property type="match status" value="2"/>
</dbReference>
<dbReference type="SUPFAM" id="SSF52317">
    <property type="entry name" value="Class I glutamine amidotransferase-like"/>
    <property type="match status" value="1"/>
</dbReference>
<keyword evidence="2" id="KW-0238">DNA-binding</keyword>
<evidence type="ECO:0000313" key="5">
    <source>
        <dbReference type="EMBL" id="MDO3381139.1"/>
    </source>
</evidence>
<name>A0ABT8TAJ2_9GAMM</name>
<gene>
    <name evidence="5" type="ORF">QWI16_03080</name>
</gene>
<dbReference type="PANTHER" id="PTHR43280">
    <property type="entry name" value="ARAC-FAMILY TRANSCRIPTIONAL REGULATOR"/>
    <property type="match status" value="1"/>
</dbReference>
<dbReference type="Gene3D" id="3.40.50.880">
    <property type="match status" value="1"/>
</dbReference>
<dbReference type="RefSeq" id="WP_302711264.1">
    <property type="nucleotide sequence ID" value="NZ_JAULRT010000032.1"/>
</dbReference>
<dbReference type="InterPro" id="IPR009057">
    <property type="entry name" value="Homeodomain-like_sf"/>
</dbReference>
<dbReference type="Proteomes" id="UP001168380">
    <property type="component" value="Unassembled WGS sequence"/>
</dbReference>
<evidence type="ECO:0000256" key="1">
    <source>
        <dbReference type="ARBA" id="ARBA00023015"/>
    </source>
</evidence>
<dbReference type="PROSITE" id="PS01124">
    <property type="entry name" value="HTH_ARAC_FAMILY_2"/>
    <property type="match status" value="1"/>
</dbReference>
<organism evidence="5 6">
    <name type="scientific">Gilvimarinus algae</name>
    <dbReference type="NCBI Taxonomy" id="3058037"/>
    <lineage>
        <taxon>Bacteria</taxon>
        <taxon>Pseudomonadati</taxon>
        <taxon>Pseudomonadota</taxon>
        <taxon>Gammaproteobacteria</taxon>
        <taxon>Cellvibrionales</taxon>
        <taxon>Cellvibrionaceae</taxon>
        <taxon>Gilvimarinus</taxon>
    </lineage>
</organism>
<dbReference type="SMART" id="SM00342">
    <property type="entry name" value="HTH_ARAC"/>
    <property type="match status" value="1"/>
</dbReference>
<sequence>MKTIYLLTYEDVVLSSLAAPLDILTRTNEILLSQDQAPAFAITRITPQAGPLTVDGISYWRGDCTIEDRPAQSFGHPQALILIPAFQGSWDQLKHAYADVLLWLQQHYQAGTEVASLCKGSYFLAEAGVLKGKPCTSHWAVTDDMRQRFPEIQLKPDAVVTDESGTYTGGGAFSSLNLLLYLIEKFCGHELGVQVAKNFSIQRDHASQAHFSIFTGMTHHRDPLIREAQAYMEAHYHQALNLETVAQKVHMSKRNFIRRFKQAVDMPPLEYLQRIKIEAAKKALEAGHLSIQSLTLEVGYNDSKTFRQVFKRLTGLTPQAYRQKYAR</sequence>
<feature type="domain" description="HTH araC/xylS-type" evidence="4">
    <location>
        <begin position="226"/>
        <end position="324"/>
    </location>
</feature>
<accession>A0ABT8TAJ2</accession>
<dbReference type="PANTHER" id="PTHR43280:SF2">
    <property type="entry name" value="HTH-TYPE TRANSCRIPTIONAL REGULATOR EXSA"/>
    <property type="match status" value="1"/>
</dbReference>
<keyword evidence="1" id="KW-0805">Transcription regulation</keyword>
<evidence type="ECO:0000313" key="6">
    <source>
        <dbReference type="Proteomes" id="UP001168380"/>
    </source>
</evidence>
<keyword evidence="3" id="KW-0804">Transcription</keyword>
<dbReference type="InterPro" id="IPR002818">
    <property type="entry name" value="DJ-1/PfpI"/>
</dbReference>
<protein>
    <submittedName>
        <fullName evidence="5">Helix-turn-helix domain-containing protein</fullName>
    </submittedName>
</protein>
<dbReference type="SUPFAM" id="SSF46689">
    <property type="entry name" value="Homeodomain-like"/>
    <property type="match status" value="2"/>
</dbReference>
<proteinExistence type="predicted"/>
<dbReference type="InterPro" id="IPR018062">
    <property type="entry name" value="HTH_AraC-typ_CS"/>
</dbReference>
<evidence type="ECO:0000256" key="3">
    <source>
        <dbReference type="ARBA" id="ARBA00023163"/>
    </source>
</evidence>
<dbReference type="InterPro" id="IPR029062">
    <property type="entry name" value="Class_I_gatase-like"/>
</dbReference>
<comment type="caution">
    <text evidence="5">The sequence shown here is derived from an EMBL/GenBank/DDBJ whole genome shotgun (WGS) entry which is preliminary data.</text>
</comment>
<dbReference type="Pfam" id="PF12833">
    <property type="entry name" value="HTH_18"/>
    <property type="match status" value="1"/>
</dbReference>